<name>A0AB34KBI0_PRYPA</name>
<sequence length="618" mass="67473">MATIRRRSLHLVCATALAHSHSSRGNQAARGARPSRRSLPAPPTRSCTASEPGCCRRHPRLCRSPPPPPPVLRLPHATPHAPPPPRRRPAHASAAPRGGAAAPRGGAAPLAPNVARVARVCFFQRRAHQHSRADPSEVELRVWRGRNHSVQPLCRALTRCHKPEAFALCRARGDAPLAEAFLGKACSFHVSAAAHDAPFPPAEARVVGRAALIRMTGNIGHDMFLESFLDFYAQQVPRTGTEGRCVVVPLGSVRTASPFFDALVLEAFWFKGQYGWDRARAEPSKSWSFTMLEALFGRPEVHVAAHYKMRMMRDRPPVTELPEHGLCVHELYVRAKLEAGHAAWGNIPRVPAMAQRILRFLGLPNSSSEPGILTAARTHPRSNQSLADNSTARVVLFTRQDAASRRLHLGSRRAQQRTLAKLGVTHLVHELPQEDIRAQVSLFLHADVLIAPHGASSANVLFMRPGSTFIELTPFCDETCLAGCYSAYTTAGVNADRLGILQALQMPPAAACRLVRSVYPPFHAYTGVRYHVLPLCQQMKPSSALLCGGMKGYKHEESLAKLNFNSSTIDRIREIVVRATINGSVRISTSSLPSLIQNISSSSTQLAPFGYSCTRAAL</sequence>
<proteinExistence type="predicted"/>
<reference evidence="3 4" key="1">
    <citation type="journal article" date="2024" name="Science">
        <title>Giant polyketide synthase enzymes in the biosynthesis of giant marine polyether toxins.</title>
        <authorList>
            <person name="Fallon T.R."/>
            <person name="Shende V.V."/>
            <person name="Wierzbicki I.H."/>
            <person name="Pendleton A.L."/>
            <person name="Watervoot N.F."/>
            <person name="Auber R.P."/>
            <person name="Gonzalez D.J."/>
            <person name="Wisecaver J.H."/>
            <person name="Moore B.S."/>
        </authorList>
    </citation>
    <scope>NUCLEOTIDE SEQUENCE [LARGE SCALE GENOMIC DNA]</scope>
    <source>
        <strain evidence="3 4">12B1</strain>
    </source>
</reference>
<dbReference type="EMBL" id="JBGBPQ010000001">
    <property type="protein sequence ID" value="KAL1529884.1"/>
    <property type="molecule type" value="Genomic_DNA"/>
</dbReference>
<gene>
    <name evidence="3" type="ORF">AB1Y20_000813</name>
</gene>
<evidence type="ECO:0000313" key="3">
    <source>
        <dbReference type="EMBL" id="KAL1529884.1"/>
    </source>
</evidence>
<evidence type="ECO:0000256" key="1">
    <source>
        <dbReference type="SAM" id="MobiDB-lite"/>
    </source>
</evidence>
<feature type="compositionally biased region" description="Low complexity" evidence="1">
    <location>
        <begin position="91"/>
        <end position="107"/>
    </location>
</feature>
<feature type="domain" description="Glycosyltransferase 61 catalytic" evidence="2">
    <location>
        <begin position="323"/>
        <end position="470"/>
    </location>
</feature>
<protein>
    <recommendedName>
        <fullName evidence="2">Glycosyltransferase 61 catalytic domain-containing protein</fullName>
    </recommendedName>
</protein>
<evidence type="ECO:0000259" key="2">
    <source>
        <dbReference type="Pfam" id="PF04577"/>
    </source>
</evidence>
<accession>A0AB34KBI0</accession>
<evidence type="ECO:0000313" key="4">
    <source>
        <dbReference type="Proteomes" id="UP001515480"/>
    </source>
</evidence>
<dbReference type="Pfam" id="PF04577">
    <property type="entry name" value="Glyco_transf_61"/>
    <property type="match status" value="1"/>
</dbReference>
<dbReference type="AlphaFoldDB" id="A0AB34KBI0"/>
<feature type="region of interest" description="Disordered" evidence="1">
    <location>
        <begin position="18"/>
        <end position="107"/>
    </location>
</feature>
<organism evidence="3 4">
    <name type="scientific">Prymnesium parvum</name>
    <name type="common">Toxic golden alga</name>
    <dbReference type="NCBI Taxonomy" id="97485"/>
    <lineage>
        <taxon>Eukaryota</taxon>
        <taxon>Haptista</taxon>
        <taxon>Haptophyta</taxon>
        <taxon>Prymnesiophyceae</taxon>
        <taxon>Prymnesiales</taxon>
        <taxon>Prymnesiaceae</taxon>
        <taxon>Prymnesium</taxon>
    </lineage>
</organism>
<dbReference type="InterPro" id="IPR049625">
    <property type="entry name" value="Glyco_transf_61_cat"/>
</dbReference>
<keyword evidence="4" id="KW-1185">Reference proteome</keyword>
<dbReference type="GO" id="GO:0016757">
    <property type="term" value="F:glycosyltransferase activity"/>
    <property type="evidence" value="ECO:0007669"/>
    <property type="project" value="InterPro"/>
</dbReference>
<dbReference type="Proteomes" id="UP001515480">
    <property type="component" value="Unassembled WGS sequence"/>
</dbReference>
<comment type="caution">
    <text evidence="3">The sequence shown here is derived from an EMBL/GenBank/DDBJ whole genome shotgun (WGS) entry which is preliminary data.</text>
</comment>